<dbReference type="GO" id="GO:0003871">
    <property type="term" value="F:5-methyltetrahydropteroyltriglutamate-homocysteine S-methyltransferase activity"/>
    <property type="evidence" value="ECO:0007669"/>
    <property type="project" value="InterPro"/>
</dbReference>
<dbReference type="AlphaFoldDB" id="A0AB34KS12"/>
<dbReference type="EMBL" id="JAAQHG020000009">
    <property type="protein sequence ID" value="KAL1587774.1"/>
    <property type="molecule type" value="Genomic_DNA"/>
</dbReference>
<dbReference type="GeneID" id="96005050"/>
<proteinExistence type="predicted"/>
<protein>
    <recommendedName>
        <fullName evidence="1">Cobalamin-independent methionine synthase MetE C-terminal/archaeal domain-containing protein</fullName>
    </recommendedName>
</protein>
<dbReference type="Proteomes" id="UP000803884">
    <property type="component" value="Unassembled WGS sequence"/>
</dbReference>
<comment type="caution">
    <text evidence="2">The sequence shown here is derived from an EMBL/GenBank/DDBJ whole genome shotgun (WGS) entry which is preliminary data.</text>
</comment>
<dbReference type="Pfam" id="PF01717">
    <property type="entry name" value="Meth_synt_2"/>
    <property type="match status" value="1"/>
</dbReference>
<dbReference type="SUPFAM" id="SSF51726">
    <property type="entry name" value="UROD/MetE-like"/>
    <property type="match status" value="1"/>
</dbReference>
<evidence type="ECO:0000313" key="3">
    <source>
        <dbReference type="Proteomes" id="UP000803884"/>
    </source>
</evidence>
<sequence>MSTSPRNPPFRAEHIGSLLRPEELVKQRYAVADKSASPESLVPIEQKAIRDVVQLQQEVGIRSITNGEYSRHMFWGTFFETLNGMEEVNMRDGGYDMGIFRQYAPDVKSFMHAKTVPNSVTVATGKVSHTGTSSFLPEFEYLKTIVPKEQWKDIKLTLTSPSWYHFRYGPNKAYNKGVYANDDEYFADIAKAYQTELKILYDAGLRNAQVDDPNLAYFCSDAMLQGWKEDKDNFQTADEQFAAYIRFYNKCFERPADFHLGIHLCRGNYVGSKHFSEGAYDAIAKTMFEDLNVSTFYLEYDTPRAGGFEPLKFLPKDKNVVLGVVTSKFPELEKKEDMIERVNTAAEFVAAGSGVSKEEALQRLSVSPQCGFASHAEGNSLGYEDMRKKLQLVRAIADDVWKGEP</sequence>
<dbReference type="PANTHER" id="PTHR43844:SF2">
    <property type="entry name" value="SYNTHASE, VITAMIN-B12 INDEPENDENT, PUTATIVE (AFU_ORTHOLOGUE AFUA_3G12060)-RELATED"/>
    <property type="match status" value="1"/>
</dbReference>
<gene>
    <name evidence="2" type="ORF">WHR41_03606</name>
</gene>
<dbReference type="Gene3D" id="3.20.20.210">
    <property type="match status" value="1"/>
</dbReference>
<evidence type="ECO:0000313" key="2">
    <source>
        <dbReference type="EMBL" id="KAL1587774.1"/>
    </source>
</evidence>
<keyword evidence="3" id="KW-1185">Reference proteome</keyword>
<dbReference type="PANTHER" id="PTHR43844">
    <property type="entry name" value="METHIONINE SYNTHASE"/>
    <property type="match status" value="1"/>
</dbReference>
<reference evidence="2 3" key="1">
    <citation type="journal article" date="2020" name="Microbiol. Resour. Announc.">
        <title>Draft Genome Sequence of a Cladosporium Species Isolated from the Mesophotic Ascidian Didemnum maculosum.</title>
        <authorList>
            <person name="Gioti A."/>
            <person name="Siaperas R."/>
            <person name="Nikolaivits E."/>
            <person name="Le Goff G."/>
            <person name="Ouazzani J."/>
            <person name="Kotoulas G."/>
            <person name="Topakas E."/>
        </authorList>
    </citation>
    <scope>NUCLEOTIDE SEQUENCE [LARGE SCALE GENOMIC DNA]</scope>
    <source>
        <strain evidence="2 3">TM138-S3</strain>
    </source>
</reference>
<accession>A0AB34KS12</accession>
<name>A0AB34KS12_9PEZI</name>
<feature type="domain" description="Cobalamin-independent methionine synthase MetE C-terminal/archaeal" evidence="1">
    <location>
        <begin position="183"/>
        <end position="375"/>
    </location>
</feature>
<dbReference type="InterPro" id="IPR002629">
    <property type="entry name" value="Met_Synth_C/arc"/>
</dbReference>
<dbReference type="CDD" id="cd03311">
    <property type="entry name" value="CIMS_C_terminal_like"/>
    <property type="match status" value="1"/>
</dbReference>
<organism evidence="2 3">
    <name type="scientific">Cladosporium halotolerans</name>
    <dbReference type="NCBI Taxonomy" id="1052096"/>
    <lineage>
        <taxon>Eukaryota</taxon>
        <taxon>Fungi</taxon>
        <taxon>Dikarya</taxon>
        <taxon>Ascomycota</taxon>
        <taxon>Pezizomycotina</taxon>
        <taxon>Dothideomycetes</taxon>
        <taxon>Dothideomycetidae</taxon>
        <taxon>Cladosporiales</taxon>
        <taxon>Cladosporiaceae</taxon>
        <taxon>Cladosporium</taxon>
    </lineage>
</organism>
<dbReference type="GO" id="GO:0009086">
    <property type="term" value="P:methionine biosynthetic process"/>
    <property type="evidence" value="ECO:0007669"/>
    <property type="project" value="InterPro"/>
</dbReference>
<dbReference type="GO" id="GO:0008270">
    <property type="term" value="F:zinc ion binding"/>
    <property type="evidence" value="ECO:0007669"/>
    <property type="project" value="InterPro"/>
</dbReference>
<dbReference type="RefSeq" id="XP_069230879.1">
    <property type="nucleotide sequence ID" value="XM_069372212.1"/>
</dbReference>
<evidence type="ECO:0000259" key="1">
    <source>
        <dbReference type="Pfam" id="PF01717"/>
    </source>
</evidence>
<dbReference type="InterPro" id="IPR038071">
    <property type="entry name" value="UROD/MetE-like_sf"/>
</dbReference>